<feature type="region of interest" description="Disordered" evidence="3">
    <location>
        <begin position="1"/>
        <end position="40"/>
    </location>
</feature>
<comment type="caution">
    <text evidence="4">The sequence shown here is derived from an EMBL/GenBank/DDBJ whole genome shotgun (WGS) entry which is preliminary data.</text>
</comment>
<dbReference type="GO" id="GO:0009820">
    <property type="term" value="P:alkaloid metabolic process"/>
    <property type="evidence" value="ECO:0007669"/>
    <property type="project" value="InterPro"/>
</dbReference>
<dbReference type="EMBL" id="JAAMPI010000594">
    <property type="protein sequence ID" value="KAF4630060.1"/>
    <property type="molecule type" value="Genomic_DNA"/>
</dbReference>
<dbReference type="SFLD" id="SFLDS00036">
    <property type="entry name" value="Aromatic_Prenyltransferase"/>
    <property type="match status" value="1"/>
</dbReference>
<reference evidence="4 5" key="1">
    <citation type="submission" date="2020-03" db="EMBL/GenBank/DDBJ databases">
        <title>Draft Genome Sequence of Cudoniella acicularis.</title>
        <authorList>
            <person name="Buettner E."/>
            <person name="Kellner H."/>
        </authorList>
    </citation>
    <scope>NUCLEOTIDE SEQUENCE [LARGE SCALE GENOMIC DNA]</scope>
    <source>
        <strain evidence="4 5">DSM 108380</strain>
    </source>
</reference>
<feature type="compositionally biased region" description="Low complexity" evidence="3">
    <location>
        <begin position="10"/>
        <end position="23"/>
    </location>
</feature>
<dbReference type="PANTHER" id="PTHR40627">
    <property type="entry name" value="INDOLE PRENYLTRANSFERASE TDIB-RELATED"/>
    <property type="match status" value="1"/>
</dbReference>
<dbReference type="InterPro" id="IPR033964">
    <property type="entry name" value="ABBA"/>
</dbReference>
<name>A0A8H4W370_9HELO</name>
<dbReference type="Pfam" id="PF11991">
    <property type="entry name" value="Trp_DMAT"/>
    <property type="match status" value="2"/>
</dbReference>
<gene>
    <name evidence="4" type="ORF">G7Y89_g8081</name>
</gene>
<organism evidence="4 5">
    <name type="scientific">Cudoniella acicularis</name>
    <dbReference type="NCBI Taxonomy" id="354080"/>
    <lineage>
        <taxon>Eukaryota</taxon>
        <taxon>Fungi</taxon>
        <taxon>Dikarya</taxon>
        <taxon>Ascomycota</taxon>
        <taxon>Pezizomycotina</taxon>
        <taxon>Leotiomycetes</taxon>
        <taxon>Helotiales</taxon>
        <taxon>Tricladiaceae</taxon>
        <taxon>Cudoniella</taxon>
    </lineage>
</organism>
<sequence>MEESKHDALSSASSPSTISTTAIEVPDETADFSLPPTPQTLAEEEPDFSISISDALTQDLNPANTIFHAEIYKPSSQGPCFASVDQAFWYNAMSPLLTNLLEKASYPAQLLNQYFSFFRHSVIPSPGSACSTNAKWTPHLTHNHSPFEPSINIYGSGTSENHQFFISAFETEKIQGLIPREKCSPTCFLAFDLDTTNFEVTLKPYLFPHHRAALESKKTKKVVFSSICKINDPSLLPALETIENFLAGREYHGVGGVEGKTSNLGFGGGEMRIEMLLFDCIAADQGARIKLYAKTNDTSFANVSEIWTLAGKRFGAKIDEGLEALKEF</sequence>
<dbReference type="AlphaFoldDB" id="A0A8H4W370"/>
<accession>A0A8H4W370</accession>
<evidence type="ECO:0000256" key="3">
    <source>
        <dbReference type="SAM" id="MobiDB-lite"/>
    </source>
</evidence>
<dbReference type="OrthoDB" id="3354387at2759"/>
<comment type="similarity">
    <text evidence="1">Belongs to the tryptophan dimethylallyltransferase family.</text>
</comment>
<keyword evidence="5" id="KW-1185">Reference proteome</keyword>
<dbReference type="PANTHER" id="PTHR40627:SF4">
    <property type="entry name" value="PRENYLTRANSFERASE ASQH1-RELATED"/>
    <property type="match status" value="1"/>
</dbReference>
<protein>
    <submittedName>
        <fullName evidence="4">Uncharacterized protein</fullName>
    </submittedName>
</protein>
<evidence type="ECO:0000256" key="2">
    <source>
        <dbReference type="ARBA" id="ARBA00022679"/>
    </source>
</evidence>
<evidence type="ECO:0000313" key="5">
    <source>
        <dbReference type="Proteomes" id="UP000566819"/>
    </source>
</evidence>
<evidence type="ECO:0000313" key="4">
    <source>
        <dbReference type="EMBL" id="KAF4630060.1"/>
    </source>
</evidence>
<dbReference type="InterPro" id="IPR017795">
    <property type="entry name" value="ABBA_NscD-like"/>
</dbReference>
<proteinExistence type="inferred from homology"/>
<dbReference type="GO" id="GO:0016765">
    <property type="term" value="F:transferase activity, transferring alkyl or aryl (other than methyl) groups"/>
    <property type="evidence" value="ECO:0007669"/>
    <property type="project" value="InterPro"/>
</dbReference>
<evidence type="ECO:0000256" key="1">
    <source>
        <dbReference type="ARBA" id="ARBA00010209"/>
    </source>
</evidence>
<keyword evidence="2" id="KW-0808">Transferase</keyword>
<dbReference type="Proteomes" id="UP000566819">
    <property type="component" value="Unassembled WGS sequence"/>
</dbReference>